<dbReference type="EMBL" id="CM029053">
    <property type="protein sequence ID" value="KAG2547312.1"/>
    <property type="molecule type" value="Genomic_DNA"/>
</dbReference>
<reference evidence="1 2" key="1">
    <citation type="submission" date="2020-05" db="EMBL/GenBank/DDBJ databases">
        <title>WGS assembly of Panicum virgatum.</title>
        <authorList>
            <person name="Lovell J.T."/>
            <person name="Jenkins J."/>
            <person name="Shu S."/>
            <person name="Juenger T.E."/>
            <person name="Schmutz J."/>
        </authorList>
    </citation>
    <scope>NUCLEOTIDE SEQUENCE [LARGE SCALE GENOMIC DNA]</scope>
    <source>
        <strain evidence="2">cv. AP13</strain>
    </source>
</reference>
<comment type="caution">
    <text evidence="1">The sequence shown here is derived from an EMBL/GenBank/DDBJ whole genome shotgun (WGS) entry which is preliminary data.</text>
</comment>
<dbReference type="Proteomes" id="UP000823388">
    <property type="component" value="Chromosome 9K"/>
</dbReference>
<sequence length="114" mass="13392">MAGAWGWGWRGDWWLSSLLRRPRFRMTSSSQPSHPNRVRYFAHCSSSERLITSAASWVEFYSSEVFTPCCGVKSRKVRLTMSEMIQRKMGIRNLQRIARKSKSRLQQRSGNQHR</sequence>
<gene>
    <name evidence="1" type="ORF">PVAP13_9KG079040</name>
</gene>
<protein>
    <submittedName>
        <fullName evidence="1">Uncharacterized protein</fullName>
    </submittedName>
</protein>
<organism evidence="1 2">
    <name type="scientific">Panicum virgatum</name>
    <name type="common">Blackwell switchgrass</name>
    <dbReference type="NCBI Taxonomy" id="38727"/>
    <lineage>
        <taxon>Eukaryota</taxon>
        <taxon>Viridiplantae</taxon>
        <taxon>Streptophyta</taxon>
        <taxon>Embryophyta</taxon>
        <taxon>Tracheophyta</taxon>
        <taxon>Spermatophyta</taxon>
        <taxon>Magnoliopsida</taxon>
        <taxon>Liliopsida</taxon>
        <taxon>Poales</taxon>
        <taxon>Poaceae</taxon>
        <taxon>PACMAD clade</taxon>
        <taxon>Panicoideae</taxon>
        <taxon>Panicodae</taxon>
        <taxon>Paniceae</taxon>
        <taxon>Panicinae</taxon>
        <taxon>Panicum</taxon>
        <taxon>Panicum sect. Hiantes</taxon>
    </lineage>
</organism>
<keyword evidence="2" id="KW-1185">Reference proteome</keyword>
<evidence type="ECO:0000313" key="2">
    <source>
        <dbReference type="Proteomes" id="UP000823388"/>
    </source>
</evidence>
<name>A0A8T0NGR1_PANVG</name>
<accession>A0A8T0NGR1</accession>
<dbReference type="AlphaFoldDB" id="A0A8T0NGR1"/>
<proteinExistence type="predicted"/>
<evidence type="ECO:0000313" key="1">
    <source>
        <dbReference type="EMBL" id="KAG2547312.1"/>
    </source>
</evidence>